<keyword evidence="1" id="KW-1133">Transmembrane helix</keyword>
<feature type="transmembrane region" description="Helical" evidence="1">
    <location>
        <begin position="214"/>
        <end position="235"/>
    </location>
</feature>
<feature type="transmembrane region" description="Helical" evidence="1">
    <location>
        <begin position="280"/>
        <end position="298"/>
    </location>
</feature>
<evidence type="ECO:0000313" key="3">
    <source>
        <dbReference type="Proteomes" id="UP000001982"/>
    </source>
</evidence>
<dbReference type="STRING" id="318161.Sden_1178"/>
<name>Q12Q12_SHEDO</name>
<evidence type="ECO:0000313" key="2">
    <source>
        <dbReference type="EMBL" id="ABE54464.1"/>
    </source>
</evidence>
<feature type="transmembrane region" description="Helical" evidence="1">
    <location>
        <begin position="247"/>
        <end position="268"/>
    </location>
</feature>
<dbReference type="HOGENOM" id="CLU_811093_0_0_6"/>
<reference evidence="2 3" key="1">
    <citation type="submission" date="2006-03" db="EMBL/GenBank/DDBJ databases">
        <title>Complete sequence of Shewanella denitrificans OS217.</title>
        <authorList>
            <consortium name="US DOE Joint Genome Institute"/>
            <person name="Copeland A."/>
            <person name="Lucas S."/>
            <person name="Lapidus A."/>
            <person name="Barry K."/>
            <person name="Detter J.C."/>
            <person name="Glavina del Rio T."/>
            <person name="Hammon N."/>
            <person name="Israni S."/>
            <person name="Dalin E."/>
            <person name="Tice H."/>
            <person name="Pitluck S."/>
            <person name="Brettin T."/>
            <person name="Bruce D."/>
            <person name="Han C."/>
            <person name="Tapia R."/>
            <person name="Gilna P."/>
            <person name="Kiss H."/>
            <person name="Schmutz J."/>
            <person name="Larimer F."/>
            <person name="Land M."/>
            <person name="Hauser L."/>
            <person name="Kyrpides N."/>
            <person name="Lykidis A."/>
            <person name="Richardson P."/>
        </authorList>
    </citation>
    <scope>NUCLEOTIDE SEQUENCE [LARGE SCALE GENOMIC DNA]</scope>
    <source>
        <strain evidence="3">OS217 / ATCC BAA-1090 / DSM 15013</strain>
    </source>
</reference>
<feature type="transmembrane region" description="Helical" evidence="1">
    <location>
        <begin position="89"/>
        <end position="110"/>
    </location>
</feature>
<dbReference type="Proteomes" id="UP000001982">
    <property type="component" value="Chromosome"/>
</dbReference>
<dbReference type="EMBL" id="CP000302">
    <property type="protein sequence ID" value="ABE54464.1"/>
    <property type="molecule type" value="Genomic_DNA"/>
</dbReference>
<dbReference type="KEGG" id="sdn:Sden_1178"/>
<dbReference type="AlphaFoldDB" id="Q12Q12"/>
<feature type="transmembrane region" description="Helical" evidence="1">
    <location>
        <begin position="131"/>
        <end position="156"/>
    </location>
</feature>
<proteinExistence type="predicted"/>
<evidence type="ECO:0000256" key="1">
    <source>
        <dbReference type="SAM" id="Phobius"/>
    </source>
</evidence>
<keyword evidence="3" id="KW-1185">Reference proteome</keyword>
<keyword evidence="1" id="KW-0812">Transmembrane</keyword>
<organism evidence="2 3">
    <name type="scientific">Shewanella denitrificans (strain OS217 / ATCC BAA-1090 / DSM 15013)</name>
    <dbReference type="NCBI Taxonomy" id="318161"/>
    <lineage>
        <taxon>Bacteria</taxon>
        <taxon>Pseudomonadati</taxon>
        <taxon>Pseudomonadota</taxon>
        <taxon>Gammaproteobacteria</taxon>
        <taxon>Alteromonadales</taxon>
        <taxon>Shewanellaceae</taxon>
        <taxon>Shewanella</taxon>
    </lineage>
</organism>
<protein>
    <recommendedName>
        <fullName evidence="4">Polysaccharide biosynthesis protein</fullName>
    </recommendedName>
</protein>
<sequence>MSLLLMMLLDPLILWFDAERYRIKLHAFTVSLIFWLPFQYTIVLLGQILRVVGRYKSSSLIQILACVVGFGISYWLIGVKTEIEPLKSVVYSNAAIAILAFSGLSVLLFSHIKKSKAHDTPLDFGAIYKRFAEIFYTTCLSQSMAVVFIFVLTKILAQQGEKTIEIYAYLTRIEQLILMLSAAFISVMIPEINKMKMNSNTSLIDEYIHQGTKFLLGIGVILVSILFGSLTLFNSFSTLDGKLDQTLLMFVALWILGTAIQSTVILFSQLLNVLYSPREAMRLNFIRFVGLGIPMIMLGNNLGGILGLASSLLLLHIVSLYISRRGLFTVIKASYMLNSAQK</sequence>
<evidence type="ECO:0008006" key="4">
    <source>
        <dbReference type="Google" id="ProtNLM"/>
    </source>
</evidence>
<feature type="transmembrane region" description="Helical" evidence="1">
    <location>
        <begin position="176"/>
        <end position="193"/>
    </location>
</feature>
<feature type="transmembrane region" description="Helical" evidence="1">
    <location>
        <begin position="60"/>
        <end position="77"/>
    </location>
</feature>
<gene>
    <name evidence="2" type="ordered locus">Sden_1178</name>
</gene>
<keyword evidence="1" id="KW-0472">Membrane</keyword>
<feature type="transmembrane region" description="Helical" evidence="1">
    <location>
        <begin position="304"/>
        <end position="322"/>
    </location>
</feature>
<feature type="transmembrane region" description="Helical" evidence="1">
    <location>
        <begin position="28"/>
        <end position="48"/>
    </location>
</feature>
<accession>Q12Q12</accession>